<dbReference type="InterPro" id="IPR036870">
    <property type="entry name" value="Ribosomal_bS18_sf"/>
</dbReference>
<evidence type="ECO:0000256" key="4">
    <source>
        <dbReference type="ARBA" id="ARBA00023274"/>
    </source>
</evidence>
<accession>A0ABY6NZB3</accession>
<reference evidence="7" key="1">
    <citation type="submission" date="2022-10" db="EMBL/GenBank/DDBJ databases">
        <title>Rhodococcus sp.75.</title>
        <authorList>
            <person name="Sun M."/>
        </authorList>
    </citation>
    <scope>NUCLEOTIDE SEQUENCE</scope>
    <source>
        <strain evidence="7">75</strain>
    </source>
</reference>
<dbReference type="SUPFAM" id="SSF46911">
    <property type="entry name" value="Ribosomal protein S18"/>
    <property type="match status" value="1"/>
</dbReference>
<keyword evidence="8" id="KW-1185">Reference proteome</keyword>
<dbReference type="PANTHER" id="PTHR13479">
    <property type="entry name" value="30S RIBOSOMAL PROTEIN S18"/>
    <property type="match status" value="1"/>
</dbReference>
<dbReference type="InterPro" id="IPR001648">
    <property type="entry name" value="Ribosomal_bS18"/>
</dbReference>
<evidence type="ECO:0000256" key="2">
    <source>
        <dbReference type="ARBA" id="ARBA00022884"/>
    </source>
</evidence>
<dbReference type="Proteomes" id="UP001164965">
    <property type="component" value="Chromosome"/>
</dbReference>
<dbReference type="GO" id="GO:0005840">
    <property type="term" value="C:ribosome"/>
    <property type="evidence" value="ECO:0007669"/>
    <property type="project" value="UniProtKB-KW"/>
</dbReference>
<keyword evidence="4 5" id="KW-0687">Ribonucleoprotein</keyword>
<dbReference type="PRINTS" id="PR00974">
    <property type="entry name" value="RIBOSOMALS18"/>
</dbReference>
<evidence type="ECO:0000256" key="5">
    <source>
        <dbReference type="HAMAP-Rule" id="MF_00270"/>
    </source>
</evidence>
<comment type="similarity">
    <text evidence="5 6">Belongs to the bacterial ribosomal protein bS18 family.</text>
</comment>
<gene>
    <name evidence="5 7" type="primary">rpsR</name>
    <name evidence="7" type="ORF">RHODO2019_16690</name>
</gene>
<organism evidence="7 8">
    <name type="scientific">Rhodococcus antarcticus</name>
    <dbReference type="NCBI Taxonomy" id="2987751"/>
    <lineage>
        <taxon>Bacteria</taxon>
        <taxon>Bacillati</taxon>
        <taxon>Actinomycetota</taxon>
        <taxon>Actinomycetes</taxon>
        <taxon>Mycobacteriales</taxon>
        <taxon>Nocardiaceae</taxon>
        <taxon>Rhodococcus</taxon>
    </lineage>
</organism>
<dbReference type="Gene3D" id="4.10.640.10">
    <property type="entry name" value="Ribosomal protein S18"/>
    <property type="match status" value="1"/>
</dbReference>
<evidence type="ECO:0000313" key="8">
    <source>
        <dbReference type="Proteomes" id="UP001164965"/>
    </source>
</evidence>
<dbReference type="HAMAP" id="MF_00270">
    <property type="entry name" value="Ribosomal_bS18"/>
    <property type="match status" value="1"/>
</dbReference>
<evidence type="ECO:0000256" key="3">
    <source>
        <dbReference type="ARBA" id="ARBA00022980"/>
    </source>
</evidence>
<protein>
    <recommendedName>
        <fullName evidence="5">Small ribosomal subunit protein bS18</fullName>
    </recommendedName>
</protein>
<dbReference type="EMBL" id="CP110615">
    <property type="protein sequence ID" value="UZJ24727.1"/>
    <property type="molecule type" value="Genomic_DNA"/>
</dbReference>
<evidence type="ECO:0000256" key="6">
    <source>
        <dbReference type="RuleBase" id="RU003910"/>
    </source>
</evidence>
<comment type="function">
    <text evidence="5">Binds as a heterodimer with protein bS6 to the central domain of the 16S rRNA, where it helps stabilize the platform of the 30S subunit.</text>
</comment>
<name>A0ABY6NZB3_9NOCA</name>
<keyword evidence="3 5" id="KW-0689">Ribosomal protein</keyword>
<dbReference type="Pfam" id="PF01084">
    <property type="entry name" value="Ribosomal_S18"/>
    <property type="match status" value="1"/>
</dbReference>
<evidence type="ECO:0000256" key="1">
    <source>
        <dbReference type="ARBA" id="ARBA00022730"/>
    </source>
</evidence>
<dbReference type="NCBIfam" id="TIGR00165">
    <property type="entry name" value="S18"/>
    <property type="match status" value="1"/>
</dbReference>
<sequence>MAKAPEKPIKKKVCAFCKDKVELIDYKDTMVLRKAISDRGKIRPRRVTGNCVQHQSKVAQAVKNCREVALIPYTTTGR</sequence>
<evidence type="ECO:0000313" key="7">
    <source>
        <dbReference type="EMBL" id="UZJ24727.1"/>
    </source>
</evidence>
<keyword evidence="2 5" id="KW-0694">RNA-binding</keyword>
<keyword evidence="1 5" id="KW-0699">rRNA-binding</keyword>
<comment type="subunit">
    <text evidence="5">Part of the 30S ribosomal subunit. Forms a tight heterodimer with protein bS6.</text>
</comment>
<dbReference type="PANTHER" id="PTHR13479:SF62">
    <property type="entry name" value="SMALL RIBOSOMAL SUBUNIT PROTEIN BS18A"/>
    <property type="match status" value="1"/>
</dbReference>
<dbReference type="RefSeq" id="WP_265382833.1">
    <property type="nucleotide sequence ID" value="NZ_CP110615.1"/>
</dbReference>
<proteinExistence type="inferred from homology"/>